<dbReference type="RefSeq" id="WP_139081230.1">
    <property type="nucleotide sequence ID" value="NZ_VDFV01000008.1"/>
</dbReference>
<feature type="transmembrane region" description="Helical" evidence="1">
    <location>
        <begin position="53"/>
        <end position="72"/>
    </location>
</feature>
<evidence type="ECO:0000313" key="2">
    <source>
        <dbReference type="EMBL" id="TNC72447.1"/>
    </source>
</evidence>
<keyword evidence="3" id="KW-1185">Reference proteome</keyword>
<keyword evidence="1" id="KW-1133">Transmembrane helix</keyword>
<keyword evidence="1" id="KW-0812">Transmembrane</keyword>
<evidence type="ECO:0000313" key="3">
    <source>
        <dbReference type="Proteomes" id="UP000305709"/>
    </source>
</evidence>
<accession>A0A5C4NID0</accession>
<feature type="transmembrane region" description="Helical" evidence="1">
    <location>
        <begin position="28"/>
        <end position="47"/>
    </location>
</feature>
<keyword evidence="1" id="KW-0472">Membrane</keyword>
<gene>
    <name evidence="2" type="ORF">FHG71_08665</name>
</gene>
<organism evidence="2 3">
    <name type="scientific">Rubellimicrobium roseum</name>
    <dbReference type="NCBI Taxonomy" id="687525"/>
    <lineage>
        <taxon>Bacteria</taxon>
        <taxon>Pseudomonadati</taxon>
        <taxon>Pseudomonadota</taxon>
        <taxon>Alphaproteobacteria</taxon>
        <taxon>Rhodobacterales</taxon>
        <taxon>Roseobacteraceae</taxon>
        <taxon>Rubellimicrobium</taxon>
    </lineage>
</organism>
<comment type="caution">
    <text evidence="2">The sequence shown here is derived from an EMBL/GenBank/DDBJ whole genome shotgun (WGS) entry which is preliminary data.</text>
</comment>
<sequence>MAFAAITDTDAARPPTLGLYAMNPLTTVLAMLAATVATGPFLVAAFALGLYGWPSVLIALGLGGFAALALAWRIEAEIKRQDPAWDERRDCARPFAPVRTRVDDRRDRFDPRHHWRR</sequence>
<dbReference type="Proteomes" id="UP000305709">
    <property type="component" value="Unassembled WGS sequence"/>
</dbReference>
<dbReference type="AlphaFoldDB" id="A0A5C4NID0"/>
<name>A0A5C4NID0_9RHOB</name>
<dbReference type="EMBL" id="VDFV01000008">
    <property type="protein sequence ID" value="TNC72447.1"/>
    <property type="molecule type" value="Genomic_DNA"/>
</dbReference>
<protein>
    <submittedName>
        <fullName evidence="2">Uncharacterized protein</fullName>
    </submittedName>
</protein>
<proteinExistence type="predicted"/>
<evidence type="ECO:0000256" key="1">
    <source>
        <dbReference type="SAM" id="Phobius"/>
    </source>
</evidence>
<reference evidence="2 3" key="1">
    <citation type="submission" date="2019-06" db="EMBL/GenBank/DDBJ databases">
        <authorList>
            <person name="Jiang L."/>
        </authorList>
    </citation>
    <scope>NUCLEOTIDE SEQUENCE [LARGE SCALE GENOMIC DNA]</scope>
    <source>
        <strain evidence="2 3">YIM 48858</strain>
    </source>
</reference>